<dbReference type="SUPFAM" id="SSF88946">
    <property type="entry name" value="Sigma2 domain of RNA polymerase sigma factors"/>
    <property type="match status" value="1"/>
</dbReference>
<comment type="caution">
    <text evidence="2">The sequence shown here is derived from an EMBL/GenBank/DDBJ whole genome shotgun (WGS) entry which is preliminary data.</text>
</comment>
<dbReference type="NCBIfam" id="TIGR02937">
    <property type="entry name" value="sigma70-ECF"/>
    <property type="match status" value="1"/>
</dbReference>
<dbReference type="AlphaFoldDB" id="A0A7W3M083"/>
<dbReference type="SUPFAM" id="SSF88659">
    <property type="entry name" value="Sigma3 and sigma4 domains of RNA polymerase sigma factors"/>
    <property type="match status" value="1"/>
</dbReference>
<proteinExistence type="predicted"/>
<dbReference type="InterPro" id="IPR013324">
    <property type="entry name" value="RNA_pol_sigma_r3/r4-like"/>
</dbReference>
<dbReference type="InterPro" id="IPR036388">
    <property type="entry name" value="WH-like_DNA-bd_sf"/>
</dbReference>
<sequence length="291" mass="31629">MDDKDLLAKQFEEHRSHLRSVAYRMLGSLNEADDAVQEAWFRLARADAAEIDNLGGWLTTTVGRICLDLLRSRRSRREEFGDAHVPDPVVSDGADPEREIMMADSVGIALMVVLETLGPAERLAFVLHDMFAVPFEAIAPIVERTPAATRQLASRARRRVQDSAPVPDPDLERQHAVVSAFLAAARDGDFDALLEVLDPDVVFRMDGGDGRPAATLLIRGAQAAIRQALVFARFGLPVKSRPVVVNGGAGLLAGDPGELFSVMAFTIVNGRITRLDAVADPDRLAALDLTF</sequence>
<dbReference type="Pfam" id="PF04542">
    <property type="entry name" value="Sigma70_r2"/>
    <property type="match status" value="1"/>
</dbReference>
<dbReference type="NCBIfam" id="NF007214">
    <property type="entry name" value="PRK09636.1"/>
    <property type="match status" value="1"/>
</dbReference>
<dbReference type="InterPro" id="IPR007627">
    <property type="entry name" value="RNA_pol_sigma70_r2"/>
</dbReference>
<dbReference type="SUPFAM" id="SSF54427">
    <property type="entry name" value="NTF2-like"/>
    <property type="match status" value="1"/>
</dbReference>
<dbReference type="PANTHER" id="PTHR30173">
    <property type="entry name" value="SIGMA 19 FACTOR"/>
    <property type="match status" value="1"/>
</dbReference>
<evidence type="ECO:0000259" key="1">
    <source>
        <dbReference type="Pfam" id="PF04542"/>
    </source>
</evidence>
<name>A0A7W3M083_ACTNM</name>
<evidence type="ECO:0000313" key="3">
    <source>
        <dbReference type="Proteomes" id="UP000572680"/>
    </source>
</evidence>
<dbReference type="EMBL" id="JACJIA010000026">
    <property type="protein sequence ID" value="MBA8957590.1"/>
    <property type="molecule type" value="Genomic_DNA"/>
</dbReference>
<dbReference type="Proteomes" id="UP000572680">
    <property type="component" value="Unassembled WGS sequence"/>
</dbReference>
<accession>A0A7W3M083</accession>
<dbReference type="InterPro" id="IPR013325">
    <property type="entry name" value="RNA_pol_sigma_r2"/>
</dbReference>
<dbReference type="InterPro" id="IPR014284">
    <property type="entry name" value="RNA_pol_sigma-70_dom"/>
</dbReference>
<dbReference type="Gene3D" id="1.10.10.10">
    <property type="entry name" value="Winged helix-like DNA-binding domain superfamily/Winged helix DNA-binding domain"/>
    <property type="match status" value="1"/>
</dbReference>
<dbReference type="Gene3D" id="1.10.1740.10">
    <property type="match status" value="1"/>
</dbReference>
<feature type="domain" description="RNA polymerase sigma-70 region 2" evidence="1">
    <location>
        <begin position="11"/>
        <end position="75"/>
    </location>
</feature>
<dbReference type="PANTHER" id="PTHR30173:SF43">
    <property type="entry name" value="ECF RNA POLYMERASE SIGMA FACTOR SIGI-RELATED"/>
    <property type="match status" value="1"/>
</dbReference>
<dbReference type="RefSeq" id="WP_067822371.1">
    <property type="nucleotide sequence ID" value="NZ_BAAALP010000067.1"/>
</dbReference>
<dbReference type="GO" id="GO:0016987">
    <property type="term" value="F:sigma factor activity"/>
    <property type="evidence" value="ECO:0007669"/>
    <property type="project" value="TreeGrafter"/>
</dbReference>
<evidence type="ECO:0000313" key="2">
    <source>
        <dbReference type="EMBL" id="MBA8957590.1"/>
    </source>
</evidence>
<organism evidence="2 3">
    <name type="scientific">Actinomadura namibiensis</name>
    <dbReference type="NCBI Taxonomy" id="182080"/>
    <lineage>
        <taxon>Bacteria</taxon>
        <taxon>Bacillati</taxon>
        <taxon>Actinomycetota</taxon>
        <taxon>Actinomycetes</taxon>
        <taxon>Streptosporangiales</taxon>
        <taxon>Thermomonosporaceae</taxon>
        <taxon>Actinomadura</taxon>
    </lineage>
</organism>
<dbReference type="GO" id="GO:0006352">
    <property type="term" value="P:DNA-templated transcription initiation"/>
    <property type="evidence" value="ECO:0007669"/>
    <property type="project" value="InterPro"/>
</dbReference>
<dbReference type="Gene3D" id="3.10.450.50">
    <property type="match status" value="1"/>
</dbReference>
<dbReference type="InterPro" id="IPR032710">
    <property type="entry name" value="NTF2-like_dom_sf"/>
</dbReference>
<dbReference type="InterPro" id="IPR052704">
    <property type="entry name" value="ECF_Sigma-70_Domain"/>
</dbReference>
<protein>
    <submittedName>
        <fullName evidence="2">RNA polymerase sigma-70 factor (ECF subfamily)</fullName>
    </submittedName>
</protein>
<reference evidence="2 3" key="1">
    <citation type="submission" date="2020-08" db="EMBL/GenBank/DDBJ databases">
        <title>Genomic Encyclopedia of Type Strains, Phase IV (KMG-IV): sequencing the most valuable type-strain genomes for metagenomic binning, comparative biology and taxonomic classification.</title>
        <authorList>
            <person name="Goeker M."/>
        </authorList>
    </citation>
    <scope>NUCLEOTIDE SEQUENCE [LARGE SCALE GENOMIC DNA]</scope>
    <source>
        <strain evidence="2 3">DSM 44197</strain>
    </source>
</reference>
<gene>
    <name evidence="2" type="ORF">HNR61_009285</name>
</gene>
<keyword evidence="3" id="KW-1185">Reference proteome</keyword>